<dbReference type="EMBL" id="JACHHU010000031">
    <property type="protein sequence ID" value="MBB6544543.1"/>
    <property type="molecule type" value="Genomic_DNA"/>
</dbReference>
<evidence type="ECO:0000313" key="3">
    <source>
        <dbReference type="Proteomes" id="UP000537141"/>
    </source>
</evidence>
<dbReference type="AlphaFoldDB" id="A0A7X0TUT4"/>
<dbReference type="Proteomes" id="UP000537141">
    <property type="component" value="Unassembled WGS sequence"/>
</dbReference>
<dbReference type="RefSeq" id="WP_184425753.1">
    <property type="nucleotide sequence ID" value="NZ_AP027362.1"/>
</dbReference>
<keyword evidence="3" id="KW-1185">Reference proteome</keyword>
<reference evidence="2 3" key="1">
    <citation type="submission" date="2020-08" db="EMBL/GenBank/DDBJ databases">
        <title>Genomic Encyclopedia of Type Strains, Phase IV (KMG-IV): sequencing the most valuable type-strain genomes for metagenomic binning, comparative biology and taxonomic classification.</title>
        <authorList>
            <person name="Goeker M."/>
        </authorList>
    </citation>
    <scope>NUCLEOTIDE SEQUENCE [LARGE SCALE GENOMIC DNA]</scope>
    <source>
        <strain evidence="2 3">DSM 26287</strain>
    </source>
</reference>
<name>A0A7X0TUT4_9GAMM</name>
<gene>
    <name evidence="2" type="ORF">HNQ55_003076</name>
</gene>
<keyword evidence="1" id="KW-0812">Transmembrane</keyword>
<protein>
    <submittedName>
        <fullName evidence="2">Uncharacterized protein</fullName>
    </submittedName>
</protein>
<proteinExistence type="predicted"/>
<comment type="caution">
    <text evidence="2">The sequence shown here is derived from an EMBL/GenBank/DDBJ whole genome shotgun (WGS) entry which is preliminary data.</text>
</comment>
<evidence type="ECO:0000256" key="1">
    <source>
        <dbReference type="SAM" id="Phobius"/>
    </source>
</evidence>
<accession>A0A7X0TUT4</accession>
<organism evidence="2 3">
    <name type="scientific">Thalassotalea piscium</name>
    <dbReference type="NCBI Taxonomy" id="1230533"/>
    <lineage>
        <taxon>Bacteria</taxon>
        <taxon>Pseudomonadati</taxon>
        <taxon>Pseudomonadota</taxon>
        <taxon>Gammaproteobacteria</taxon>
        <taxon>Alteromonadales</taxon>
        <taxon>Colwelliaceae</taxon>
        <taxon>Thalassotalea</taxon>
    </lineage>
</organism>
<keyword evidence="1" id="KW-1133">Transmembrane helix</keyword>
<feature type="transmembrane region" description="Helical" evidence="1">
    <location>
        <begin position="6"/>
        <end position="22"/>
    </location>
</feature>
<keyword evidence="1" id="KW-0472">Membrane</keyword>
<sequence length="61" mass="6739">MYWLEAIGLIVFIVLMTIGYKRRNRNIMLGASICLLITLVGPDAVSGFNEGYKSAISEQST</sequence>
<evidence type="ECO:0000313" key="2">
    <source>
        <dbReference type="EMBL" id="MBB6544543.1"/>
    </source>
</evidence>